<organism evidence="2 3">
    <name type="scientific">Tateyamaria armeniaca</name>
    <dbReference type="NCBI Taxonomy" id="2518930"/>
    <lineage>
        <taxon>Bacteria</taxon>
        <taxon>Pseudomonadati</taxon>
        <taxon>Pseudomonadota</taxon>
        <taxon>Alphaproteobacteria</taxon>
        <taxon>Rhodobacterales</taxon>
        <taxon>Roseobacteraceae</taxon>
        <taxon>Tateyamaria</taxon>
    </lineage>
</organism>
<reference evidence="2 3" key="1">
    <citation type="submission" date="2024-08" db="EMBL/GenBank/DDBJ databases">
        <title>Tateyamaria sp. nov., isolated from marine algae.</title>
        <authorList>
            <person name="Choi B.J."/>
            <person name="Kim J.M."/>
            <person name="Lee J.K."/>
            <person name="Choi D.G."/>
            <person name="Bayburt H."/>
            <person name="Baek J.H."/>
            <person name="Han D.M."/>
            <person name="Jeon C.O."/>
        </authorList>
    </citation>
    <scope>NUCLEOTIDE SEQUENCE [LARGE SCALE GENOMIC DNA]</scope>
    <source>
        <strain evidence="2 3">KMU-156</strain>
    </source>
</reference>
<keyword evidence="1" id="KW-0812">Transmembrane</keyword>
<sequence length="106" mass="11349">MLLSLAAPALATIALIAVATIGGIGSVRKLITVYEAKHELKQGSTGWLRSIAGWSIVAFWLMTTWFAATIIGDWSVSGDFGGAVDRSWLRLRVLLEIGMAIMGQDS</sequence>
<feature type="transmembrane region" description="Helical" evidence="1">
    <location>
        <begin position="6"/>
        <end position="27"/>
    </location>
</feature>
<gene>
    <name evidence="2" type="ORF">ACERZ8_14325</name>
</gene>
<keyword evidence="3" id="KW-1185">Reference proteome</keyword>
<feature type="transmembrane region" description="Helical" evidence="1">
    <location>
        <begin position="47"/>
        <end position="71"/>
    </location>
</feature>
<comment type="caution">
    <text evidence="2">The sequence shown here is derived from an EMBL/GenBank/DDBJ whole genome shotgun (WGS) entry which is preliminary data.</text>
</comment>
<proteinExistence type="predicted"/>
<keyword evidence="1" id="KW-0472">Membrane</keyword>
<dbReference type="EMBL" id="JBHDIY010000002">
    <property type="protein sequence ID" value="MFL4470999.1"/>
    <property type="molecule type" value="Genomic_DNA"/>
</dbReference>
<keyword evidence="1" id="KW-1133">Transmembrane helix</keyword>
<dbReference type="RefSeq" id="WP_407592835.1">
    <property type="nucleotide sequence ID" value="NZ_JBHDIY010000002.1"/>
</dbReference>
<accession>A0ABW8UW84</accession>
<dbReference type="Proteomes" id="UP001627408">
    <property type="component" value="Unassembled WGS sequence"/>
</dbReference>
<evidence type="ECO:0000256" key="1">
    <source>
        <dbReference type="SAM" id="Phobius"/>
    </source>
</evidence>
<name>A0ABW8UW84_9RHOB</name>
<evidence type="ECO:0000313" key="2">
    <source>
        <dbReference type="EMBL" id="MFL4470999.1"/>
    </source>
</evidence>
<protein>
    <submittedName>
        <fullName evidence="2">Uncharacterized protein</fullName>
    </submittedName>
</protein>
<evidence type="ECO:0000313" key="3">
    <source>
        <dbReference type="Proteomes" id="UP001627408"/>
    </source>
</evidence>